<accession>A0ABS6MTZ7</accession>
<name>A0ABS6MTZ7_9GAMM</name>
<keyword evidence="2" id="KW-1185">Reference proteome</keyword>
<comment type="caution">
    <text evidence="1">The sequence shown here is derived from an EMBL/GenBank/DDBJ whole genome shotgun (WGS) entry which is preliminary data.</text>
</comment>
<proteinExistence type="predicted"/>
<evidence type="ECO:0000313" key="1">
    <source>
        <dbReference type="EMBL" id="MBV2132015.1"/>
    </source>
</evidence>
<protein>
    <submittedName>
        <fullName evidence="1">Uncharacterized protein</fullName>
    </submittedName>
</protein>
<dbReference type="Proteomes" id="UP000813068">
    <property type="component" value="Unassembled WGS sequence"/>
</dbReference>
<gene>
    <name evidence="1" type="ORF">KRX52_04280</name>
</gene>
<evidence type="ECO:0000313" key="2">
    <source>
        <dbReference type="Proteomes" id="UP000813068"/>
    </source>
</evidence>
<sequence>MSRSITALLRVTQRLFSREKTLRELMAEQGRNEFGRAAAVSVAQAAVVTRETVPVTLHGIGRQKVRFVSEFSYDKPGTIRAAVLTLNNREFQGVVEGEDQVSTWSWGKVRGLMKVVDTGEMLSPYEVYDLYH</sequence>
<organism evidence="1 2">
    <name type="scientific">Geopseudomonas aromaticivorans</name>
    <dbReference type="NCBI Taxonomy" id="2849492"/>
    <lineage>
        <taxon>Bacteria</taxon>
        <taxon>Pseudomonadati</taxon>
        <taxon>Pseudomonadota</taxon>
        <taxon>Gammaproteobacteria</taxon>
        <taxon>Pseudomonadales</taxon>
        <taxon>Pseudomonadaceae</taxon>
        <taxon>Geopseudomonas</taxon>
    </lineage>
</organism>
<reference evidence="1 2" key="1">
    <citation type="submission" date="2021-06" db="EMBL/GenBank/DDBJ databases">
        <title>Differences between aerobic and microaerobic xylene degrading microbial communities.</title>
        <authorList>
            <person name="Banerjee S."/>
            <person name="Tancsics A."/>
        </authorList>
    </citation>
    <scope>NUCLEOTIDE SEQUENCE [LARGE SCALE GENOMIC DNA]</scope>
    <source>
        <strain evidence="1 2">MAP12</strain>
    </source>
</reference>
<dbReference type="RefSeq" id="WP_217679928.1">
    <property type="nucleotide sequence ID" value="NZ_JAHRGL010000011.1"/>
</dbReference>
<dbReference type="EMBL" id="JAHRGL010000011">
    <property type="protein sequence ID" value="MBV2132015.1"/>
    <property type="molecule type" value="Genomic_DNA"/>
</dbReference>